<proteinExistence type="predicted"/>
<sequence length="429" mass="47863">MGKRLFQVWEGSNKFLFCGRLIFGPDVTTLLITITLLLVPDVIFCVFVARHLMHRFSDHNGIAIMVVTVVYTLFVLVLLLLTSSRDPGIIPRNTHPPEPDESFESTGEWSSQTPQLRLPRTKDVLVNGIVVKVKYCDTCMLYRPPRCSHCSICNNCVERFDHHCPWVGQCIGQRNYRFFFLFVSSATLLGIFVFAMSAWYIKFLMDDGAHTVWRALRKSPAATFLMAYTFLALWFVGGLTLFHLYLISTNQTTYENFRYRYDKKDNPYNLGFLNNFYEIFCTTIPQSKNKFRAKVQEEVTGYGAASSLGKVTNVSSPGFPRPGVDLEVGGRPPFSIAEQLSGEESEVSHGRISNGGDPGLEIRGYEGASTLARAPIETSEGKGGAHPRRSSWGRKSGSWELTPDILGMAAGVGAEGSHMKGIITPPGNR</sequence>
<evidence type="ECO:0000313" key="2">
    <source>
        <dbReference type="Proteomes" id="UP001162992"/>
    </source>
</evidence>
<keyword evidence="2" id="KW-1185">Reference proteome</keyword>
<dbReference type="Proteomes" id="UP001162992">
    <property type="component" value="Chromosome 14"/>
</dbReference>
<accession>A0ACC2BN47</accession>
<comment type="caution">
    <text evidence="1">The sequence shown here is derived from an EMBL/GenBank/DDBJ whole genome shotgun (WGS) entry which is preliminary data.</text>
</comment>
<dbReference type="EMBL" id="CM055105">
    <property type="protein sequence ID" value="KAJ7531207.1"/>
    <property type="molecule type" value="Genomic_DNA"/>
</dbReference>
<name>A0ACC2BN47_DIPCM</name>
<organism evidence="1 2">
    <name type="scientific">Diphasiastrum complanatum</name>
    <name type="common">Issler's clubmoss</name>
    <name type="synonym">Lycopodium complanatum</name>
    <dbReference type="NCBI Taxonomy" id="34168"/>
    <lineage>
        <taxon>Eukaryota</taxon>
        <taxon>Viridiplantae</taxon>
        <taxon>Streptophyta</taxon>
        <taxon>Embryophyta</taxon>
        <taxon>Tracheophyta</taxon>
        <taxon>Lycopodiopsida</taxon>
        <taxon>Lycopodiales</taxon>
        <taxon>Lycopodiaceae</taxon>
        <taxon>Lycopodioideae</taxon>
        <taxon>Diphasiastrum</taxon>
    </lineage>
</organism>
<gene>
    <name evidence="1" type="ORF">O6H91_14G036200</name>
</gene>
<protein>
    <submittedName>
        <fullName evidence="1">Uncharacterized protein</fullName>
    </submittedName>
</protein>
<evidence type="ECO:0000313" key="1">
    <source>
        <dbReference type="EMBL" id="KAJ7531207.1"/>
    </source>
</evidence>
<reference evidence="2" key="1">
    <citation type="journal article" date="2024" name="Proc. Natl. Acad. Sci. U.S.A.">
        <title>Extraordinary preservation of gene collinearity over three hundred million years revealed in homosporous lycophytes.</title>
        <authorList>
            <person name="Li C."/>
            <person name="Wickell D."/>
            <person name="Kuo L.Y."/>
            <person name="Chen X."/>
            <person name="Nie B."/>
            <person name="Liao X."/>
            <person name="Peng D."/>
            <person name="Ji J."/>
            <person name="Jenkins J."/>
            <person name="Williams M."/>
            <person name="Shu S."/>
            <person name="Plott C."/>
            <person name="Barry K."/>
            <person name="Rajasekar S."/>
            <person name="Grimwood J."/>
            <person name="Han X."/>
            <person name="Sun S."/>
            <person name="Hou Z."/>
            <person name="He W."/>
            <person name="Dai G."/>
            <person name="Sun C."/>
            <person name="Schmutz J."/>
            <person name="Leebens-Mack J.H."/>
            <person name="Li F.W."/>
            <person name="Wang L."/>
        </authorList>
    </citation>
    <scope>NUCLEOTIDE SEQUENCE [LARGE SCALE GENOMIC DNA]</scope>
    <source>
        <strain evidence="2">cv. PW_Plant_1</strain>
    </source>
</reference>